<feature type="non-terminal residue" evidence="2">
    <location>
        <position position="25"/>
    </location>
</feature>
<feature type="region of interest" description="Disordered" evidence="1">
    <location>
        <begin position="1"/>
        <end position="25"/>
    </location>
</feature>
<feature type="compositionally biased region" description="Polar residues" evidence="1">
    <location>
        <begin position="1"/>
        <end position="10"/>
    </location>
</feature>
<dbReference type="EMBL" id="BGZO01000088">
    <property type="protein sequence ID" value="GBR77034.1"/>
    <property type="molecule type" value="Genomic_DNA"/>
</dbReference>
<name>A0A388TJI3_9BACT</name>
<dbReference type="Proteomes" id="UP000275925">
    <property type="component" value="Unassembled WGS sequence"/>
</dbReference>
<keyword evidence="3" id="KW-1185">Reference proteome</keyword>
<comment type="caution">
    <text evidence="2">The sequence shown here is derived from an EMBL/GenBank/DDBJ whole genome shotgun (WGS) entry which is preliminary data.</text>
</comment>
<reference evidence="2 3" key="1">
    <citation type="journal article" date="2019" name="ISME J.">
        <title>Genome analyses of uncultured TG2/ZB3 bacteria in 'Margulisbacteria' specifically attached to ectosymbiotic spirochetes of protists in the termite gut.</title>
        <authorList>
            <person name="Utami Y.D."/>
            <person name="Kuwahara H."/>
            <person name="Igai K."/>
            <person name="Murakami T."/>
            <person name="Sugaya K."/>
            <person name="Morikawa T."/>
            <person name="Nagura Y."/>
            <person name="Yuki M."/>
            <person name="Deevong P."/>
            <person name="Inoue T."/>
            <person name="Kihara K."/>
            <person name="Lo N."/>
            <person name="Yamada A."/>
            <person name="Ohkuma M."/>
            <person name="Hongoh Y."/>
        </authorList>
    </citation>
    <scope>NUCLEOTIDE SEQUENCE [LARGE SCALE GENOMIC DNA]</scope>
    <source>
        <strain evidence="2">NkOx7-02</strain>
    </source>
</reference>
<evidence type="ECO:0000313" key="2">
    <source>
        <dbReference type="EMBL" id="GBR77034.1"/>
    </source>
</evidence>
<evidence type="ECO:0000256" key="1">
    <source>
        <dbReference type="SAM" id="MobiDB-lite"/>
    </source>
</evidence>
<sequence>MKHKLSQVSSDAHPCVRPSRHGENR</sequence>
<evidence type="ECO:0000313" key="3">
    <source>
        <dbReference type="Proteomes" id="UP000275925"/>
    </source>
</evidence>
<gene>
    <name evidence="2" type="ORF">NO2_1492</name>
</gene>
<proteinExistence type="predicted"/>
<dbReference type="AlphaFoldDB" id="A0A388TJI3"/>
<organism evidence="2 3">
    <name type="scientific">Candidatus Termititenax persephonae</name>
    <dbReference type="NCBI Taxonomy" id="2218525"/>
    <lineage>
        <taxon>Bacteria</taxon>
        <taxon>Bacillati</taxon>
        <taxon>Candidatus Margulisiibacteriota</taxon>
        <taxon>Candidatus Termititenacia</taxon>
        <taxon>Candidatus Termititenacales</taxon>
        <taxon>Candidatus Termititenacaceae</taxon>
        <taxon>Candidatus Termititenax</taxon>
    </lineage>
</organism>
<accession>A0A388TJI3</accession>
<protein>
    <submittedName>
        <fullName evidence="2">Uncharacterized protein</fullName>
    </submittedName>
</protein>